<sequence>MASGFDNGSCAGSVYRNKTGQEVLDDGDVANLTEKLGSALSLSTAVTGVLDENGFMSIPVNISGVIKKVFIQWGSKYSENTSIVITYPQPYSIGIFFASATKITSGDGRFATVGNPSKNGVTAYGRLGNDPIALDNFMCFCIGV</sequence>
<dbReference type="EMBL" id="JAEHSL010000007">
    <property type="protein sequence ID" value="MBI6180941.1"/>
    <property type="molecule type" value="Genomic_DNA"/>
</dbReference>
<keyword evidence="2" id="KW-1185">Reference proteome</keyword>
<evidence type="ECO:0008006" key="3">
    <source>
        <dbReference type="Google" id="ProtNLM"/>
    </source>
</evidence>
<evidence type="ECO:0000313" key="1">
    <source>
        <dbReference type="EMBL" id="MBI6180941.1"/>
    </source>
</evidence>
<dbReference type="Proteomes" id="UP000639004">
    <property type="component" value="Unassembled WGS sequence"/>
</dbReference>
<dbReference type="RefSeq" id="WP_129938761.1">
    <property type="nucleotide sequence ID" value="NZ_CAMIPQ010000001.1"/>
</dbReference>
<protein>
    <recommendedName>
        <fullName evidence="3">Phage tail protein</fullName>
    </recommendedName>
</protein>
<organism evidence="1 2">
    <name type="scientific">Serratia proteamaculans</name>
    <dbReference type="NCBI Taxonomy" id="28151"/>
    <lineage>
        <taxon>Bacteria</taxon>
        <taxon>Pseudomonadati</taxon>
        <taxon>Pseudomonadota</taxon>
        <taxon>Gammaproteobacteria</taxon>
        <taxon>Enterobacterales</taxon>
        <taxon>Yersiniaceae</taxon>
        <taxon>Serratia</taxon>
    </lineage>
</organism>
<proteinExistence type="predicted"/>
<gene>
    <name evidence="1" type="ORF">JEQ07_11110</name>
</gene>
<accession>A0ABS0TUE9</accession>
<comment type="caution">
    <text evidence="1">The sequence shown here is derived from an EMBL/GenBank/DDBJ whole genome shotgun (WGS) entry which is preliminary data.</text>
</comment>
<reference evidence="1 2" key="1">
    <citation type="submission" date="2020-12" db="EMBL/GenBank/DDBJ databases">
        <title>Enhanced detection system for hospital associated transmission using whole genome sequencing surveillance.</title>
        <authorList>
            <person name="Harrison L.H."/>
            <person name="Van Tyne D."/>
            <person name="Marsh J.W."/>
            <person name="Griffith M.P."/>
            <person name="Snyder D.J."/>
            <person name="Cooper V.S."/>
            <person name="Mustapha M."/>
        </authorList>
    </citation>
    <scope>NUCLEOTIDE SEQUENCE [LARGE SCALE GENOMIC DNA]</scope>
    <source>
        <strain evidence="1 2">SER00238</strain>
    </source>
</reference>
<name>A0ABS0TUE9_SERPR</name>
<evidence type="ECO:0000313" key="2">
    <source>
        <dbReference type="Proteomes" id="UP000639004"/>
    </source>
</evidence>